<proteinExistence type="predicted"/>
<dbReference type="GO" id="GO:0003676">
    <property type="term" value="F:nucleic acid binding"/>
    <property type="evidence" value="ECO:0007669"/>
    <property type="project" value="InterPro"/>
</dbReference>
<dbReference type="InterPro" id="IPR036397">
    <property type="entry name" value="RNaseH_sf"/>
</dbReference>
<dbReference type="Gene3D" id="3.30.420.10">
    <property type="entry name" value="Ribonuclease H-like superfamily/Ribonuclease H"/>
    <property type="match status" value="1"/>
</dbReference>
<name>A0AA36F062_OCTVU</name>
<dbReference type="InterPro" id="IPR012337">
    <property type="entry name" value="RNaseH-like_sf"/>
</dbReference>
<evidence type="ECO:0000313" key="2">
    <source>
        <dbReference type="Proteomes" id="UP001162480"/>
    </source>
</evidence>
<keyword evidence="2" id="KW-1185">Reference proteome</keyword>
<accession>A0AA36F062</accession>
<reference evidence="1" key="1">
    <citation type="submission" date="2023-08" db="EMBL/GenBank/DDBJ databases">
        <authorList>
            <person name="Alioto T."/>
            <person name="Alioto T."/>
            <person name="Gomez Garrido J."/>
        </authorList>
    </citation>
    <scope>NUCLEOTIDE SEQUENCE</scope>
</reference>
<evidence type="ECO:0000313" key="1">
    <source>
        <dbReference type="EMBL" id="CAI9720756.1"/>
    </source>
</evidence>
<protein>
    <submittedName>
        <fullName evidence="1">XP_042882932.1uncharacterized protein LOC122259980</fullName>
    </submittedName>
</protein>
<dbReference type="AlphaFoldDB" id="A0AA36F062"/>
<dbReference type="SUPFAM" id="SSF53098">
    <property type="entry name" value="Ribonuclease H-like"/>
    <property type="match status" value="1"/>
</dbReference>
<dbReference type="EMBL" id="OX597817">
    <property type="protein sequence ID" value="CAI9720756.1"/>
    <property type="molecule type" value="Genomic_DNA"/>
</dbReference>
<gene>
    <name evidence="1" type="ORF">OCTVUL_1B007977</name>
</gene>
<dbReference type="Proteomes" id="UP001162480">
    <property type="component" value="Chromosome 4"/>
</dbReference>
<sequence>MKQALNLLIDGCSEKKVRILSDNKTVFLRLKSLNPSGPLQDGDERDVVELLHTLHQQECDLAFTWYASHRGIVGNELVDEKAKEGSKQDQEGTDWHYAAPKAAIKRSIRSPPMQHERLRKVHGERGERLNRIDERQFTRQEQVTLSRLRSGHHPDLRIWQHKIGRIEDHICRNYKMGKEMGEHVLLECPAIPPSICGQLTDPQGDREGAQIGTQVVEEMAEDGEETGALLLAASCMSWVKAQFLI</sequence>
<organism evidence="1 2">
    <name type="scientific">Octopus vulgaris</name>
    <name type="common">Common octopus</name>
    <dbReference type="NCBI Taxonomy" id="6645"/>
    <lineage>
        <taxon>Eukaryota</taxon>
        <taxon>Metazoa</taxon>
        <taxon>Spiralia</taxon>
        <taxon>Lophotrochozoa</taxon>
        <taxon>Mollusca</taxon>
        <taxon>Cephalopoda</taxon>
        <taxon>Coleoidea</taxon>
        <taxon>Octopodiformes</taxon>
        <taxon>Octopoda</taxon>
        <taxon>Incirrata</taxon>
        <taxon>Octopodidae</taxon>
        <taxon>Octopus</taxon>
    </lineage>
</organism>